<proteinExistence type="predicted"/>
<organism evidence="5 6">
    <name type="scientific">Lingula anatina</name>
    <name type="common">Brachiopod</name>
    <name type="synonym">Lingula unguis</name>
    <dbReference type="NCBI Taxonomy" id="7574"/>
    <lineage>
        <taxon>Eukaryota</taxon>
        <taxon>Metazoa</taxon>
        <taxon>Spiralia</taxon>
        <taxon>Lophotrochozoa</taxon>
        <taxon>Brachiopoda</taxon>
        <taxon>Linguliformea</taxon>
        <taxon>Lingulata</taxon>
        <taxon>Lingulida</taxon>
        <taxon>Linguloidea</taxon>
        <taxon>Lingulidae</taxon>
        <taxon>Lingula</taxon>
    </lineage>
</organism>
<dbReference type="Pfam" id="PF07690">
    <property type="entry name" value="MFS_1"/>
    <property type="match status" value="1"/>
</dbReference>
<feature type="transmembrane region" description="Helical" evidence="3">
    <location>
        <begin position="118"/>
        <end position="136"/>
    </location>
</feature>
<feature type="transmembrane region" description="Helical" evidence="3">
    <location>
        <begin position="142"/>
        <end position="163"/>
    </location>
</feature>
<dbReference type="RefSeq" id="XP_013408808.1">
    <property type="nucleotide sequence ID" value="XM_013553354.1"/>
</dbReference>
<dbReference type="PANTHER" id="PTHR11360">
    <property type="entry name" value="MONOCARBOXYLATE TRANSPORTER"/>
    <property type="match status" value="1"/>
</dbReference>
<dbReference type="Gene3D" id="1.20.1250.20">
    <property type="entry name" value="MFS general substrate transporter like domains"/>
    <property type="match status" value="2"/>
</dbReference>
<gene>
    <name evidence="6" type="primary">LOC106172575</name>
</gene>
<dbReference type="InterPro" id="IPR036259">
    <property type="entry name" value="MFS_trans_sf"/>
</dbReference>
<feature type="transmembrane region" description="Helical" evidence="3">
    <location>
        <begin position="307"/>
        <end position="324"/>
    </location>
</feature>
<dbReference type="KEGG" id="lak:106172575"/>
<dbReference type="InterPro" id="IPR020846">
    <property type="entry name" value="MFS_dom"/>
</dbReference>
<feature type="transmembrane region" description="Helical" evidence="3">
    <location>
        <begin position="365"/>
        <end position="385"/>
    </location>
</feature>
<dbReference type="OrthoDB" id="6509908at2759"/>
<keyword evidence="3" id="KW-0812">Transmembrane</keyword>
<dbReference type="GO" id="GO:0016020">
    <property type="term" value="C:membrane"/>
    <property type="evidence" value="ECO:0007669"/>
    <property type="project" value="UniProtKB-SubCell"/>
</dbReference>
<dbReference type="Proteomes" id="UP000085678">
    <property type="component" value="Unplaced"/>
</dbReference>
<feature type="transmembrane region" description="Helical" evidence="3">
    <location>
        <begin position="336"/>
        <end position="359"/>
    </location>
</feature>
<sequence length="463" mass="50610">MTSVEIELEPLNEQPQETGNETVPSGGPVAAAEDVANTEPVPRPDGGWGWLVVLGSFMNHVVIDGTAFSIGVIYVELIDYFGASTADTAWIGAIQYAMVNLAGPVAEALCKTFTPRTIGMIGTVIAAIGFILSMFATQIWQLYITFGFLTGFGFGLKFLPSIVCVHEYFEKRQSLAMGIAVCGTGVGTFAFAPLSEYLIEIYGWQGALLIESAIILHGVAFSALFVPLEKKSRETREDEASLISKLKAAWKITKELIVEMMDFRLFKNPKFDVYCVCMFLFAVGYVVPMTYLPERAVKQGYSPREGAWLVSVLGILNMLGRIFVAGVGDRKCVNRFWMFTICILISGVITGGSFLANYIYWLQMTYSGCYGFMIGIFISLESVVLRDLISLENLTKGYGLAIFVGYGIGSLVATPFTGWIFDVTQNYDNSFLVSGGLLVASALSMVLIPCLKRCDARTETPAN</sequence>
<feature type="compositionally biased region" description="Polar residues" evidence="2">
    <location>
        <begin position="13"/>
        <end position="23"/>
    </location>
</feature>
<evidence type="ECO:0000313" key="6">
    <source>
        <dbReference type="RefSeq" id="XP_013408808.1"/>
    </source>
</evidence>
<dbReference type="PANTHER" id="PTHR11360:SF284">
    <property type="entry name" value="EG:103B4.3 PROTEIN-RELATED"/>
    <property type="match status" value="1"/>
</dbReference>
<feature type="transmembrane region" description="Helical" evidence="3">
    <location>
        <begin position="201"/>
        <end position="226"/>
    </location>
</feature>
<dbReference type="InterPro" id="IPR011701">
    <property type="entry name" value="MFS"/>
</dbReference>
<feature type="transmembrane region" description="Helical" evidence="3">
    <location>
        <begin position="271"/>
        <end position="287"/>
    </location>
</feature>
<feature type="domain" description="Major facilitator superfamily (MFS) profile" evidence="4">
    <location>
        <begin position="52"/>
        <end position="453"/>
    </location>
</feature>
<dbReference type="InParanoid" id="A0A1S3JEP1"/>
<dbReference type="InterPro" id="IPR050327">
    <property type="entry name" value="Proton-linked_MCT"/>
</dbReference>
<feature type="transmembrane region" description="Helical" evidence="3">
    <location>
        <begin position="431"/>
        <end position="451"/>
    </location>
</feature>
<feature type="compositionally biased region" description="Acidic residues" evidence="2">
    <location>
        <begin position="1"/>
        <end position="10"/>
    </location>
</feature>
<dbReference type="SUPFAM" id="SSF103473">
    <property type="entry name" value="MFS general substrate transporter"/>
    <property type="match status" value="1"/>
</dbReference>
<feature type="transmembrane region" description="Helical" evidence="3">
    <location>
        <begin position="397"/>
        <end position="419"/>
    </location>
</feature>
<reference evidence="6" key="1">
    <citation type="submission" date="2025-08" db="UniProtKB">
        <authorList>
            <consortium name="RefSeq"/>
        </authorList>
    </citation>
    <scope>IDENTIFICATION</scope>
    <source>
        <tissue evidence="6">Gonads</tissue>
    </source>
</reference>
<name>A0A1S3JEP1_LINAN</name>
<protein>
    <submittedName>
        <fullName evidence="6">Monocarboxylate transporter 13</fullName>
    </submittedName>
</protein>
<keyword evidence="3" id="KW-0472">Membrane</keyword>
<comment type="subcellular location">
    <subcellularLocation>
        <location evidence="1">Membrane</location>
        <topology evidence="1">Multi-pass membrane protein</topology>
    </subcellularLocation>
</comment>
<accession>A0A1S3JEP1</accession>
<evidence type="ECO:0000256" key="2">
    <source>
        <dbReference type="SAM" id="MobiDB-lite"/>
    </source>
</evidence>
<feature type="region of interest" description="Disordered" evidence="2">
    <location>
        <begin position="1"/>
        <end position="30"/>
    </location>
</feature>
<keyword evidence="3" id="KW-1133">Transmembrane helix</keyword>
<evidence type="ECO:0000256" key="3">
    <source>
        <dbReference type="SAM" id="Phobius"/>
    </source>
</evidence>
<evidence type="ECO:0000259" key="4">
    <source>
        <dbReference type="PROSITE" id="PS50850"/>
    </source>
</evidence>
<dbReference type="CDD" id="cd17352">
    <property type="entry name" value="MFS_MCT_SLC16"/>
    <property type="match status" value="1"/>
</dbReference>
<dbReference type="AlphaFoldDB" id="A0A1S3JEP1"/>
<keyword evidence="5" id="KW-1185">Reference proteome</keyword>
<evidence type="ECO:0000313" key="5">
    <source>
        <dbReference type="Proteomes" id="UP000085678"/>
    </source>
</evidence>
<dbReference type="GeneID" id="106172575"/>
<dbReference type="GO" id="GO:0008028">
    <property type="term" value="F:monocarboxylic acid transmembrane transporter activity"/>
    <property type="evidence" value="ECO:0007669"/>
    <property type="project" value="TreeGrafter"/>
</dbReference>
<dbReference type="PROSITE" id="PS50850">
    <property type="entry name" value="MFS"/>
    <property type="match status" value="1"/>
</dbReference>
<feature type="transmembrane region" description="Helical" evidence="3">
    <location>
        <begin position="175"/>
        <end position="195"/>
    </location>
</feature>
<evidence type="ECO:0000256" key="1">
    <source>
        <dbReference type="ARBA" id="ARBA00004141"/>
    </source>
</evidence>